<dbReference type="HOGENOM" id="CLU_000604_1_22_9"/>
<dbReference type="GO" id="GO:0005524">
    <property type="term" value="F:ATP binding"/>
    <property type="evidence" value="ECO:0007669"/>
    <property type="project" value="UniProtKB-KW"/>
</dbReference>
<protein>
    <submittedName>
        <fullName evidence="5">ABC transporter related</fullName>
    </submittedName>
</protein>
<dbReference type="GO" id="GO:0016887">
    <property type="term" value="F:ATP hydrolysis activity"/>
    <property type="evidence" value="ECO:0007669"/>
    <property type="project" value="InterPro"/>
</dbReference>
<gene>
    <name evidence="5" type="ordered locus">Ccel_0855</name>
</gene>
<accession>B8I8J4</accession>
<keyword evidence="1" id="KW-0813">Transport</keyword>
<evidence type="ECO:0000256" key="1">
    <source>
        <dbReference type="ARBA" id="ARBA00022448"/>
    </source>
</evidence>
<feature type="domain" description="ABC transporter" evidence="4">
    <location>
        <begin position="4"/>
        <end position="228"/>
    </location>
</feature>
<dbReference type="InterPro" id="IPR017911">
    <property type="entry name" value="MacB-like_ATP-bd"/>
</dbReference>
<keyword evidence="6" id="KW-1185">Reference proteome</keyword>
<dbReference type="EMBL" id="CP001348">
    <property type="protein sequence ID" value="ACL75227.1"/>
    <property type="molecule type" value="Genomic_DNA"/>
</dbReference>
<dbReference type="Pfam" id="PF00005">
    <property type="entry name" value="ABC_tran"/>
    <property type="match status" value="1"/>
</dbReference>
<evidence type="ECO:0000256" key="3">
    <source>
        <dbReference type="ARBA" id="ARBA00022840"/>
    </source>
</evidence>
<dbReference type="AlphaFoldDB" id="B8I8J4"/>
<dbReference type="KEGG" id="cce:Ccel_0855"/>
<dbReference type="eggNOG" id="COG1136">
    <property type="taxonomic scope" value="Bacteria"/>
</dbReference>
<dbReference type="InterPro" id="IPR027417">
    <property type="entry name" value="P-loop_NTPase"/>
</dbReference>
<evidence type="ECO:0000313" key="6">
    <source>
        <dbReference type="Proteomes" id="UP000001349"/>
    </source>
</evidence>
<sequence length="228" mass="25447" precursor="true">MAIVNVKQLKKDYDLGRTKVPALRGVDLIIEKGEFVTIAGPSGCGKTTTLNIMGCLDKATSGEVWINDCLINNLEEKKLNSLRLNTIGFIFQAFNLVPVLNVYENVELPLLIIKNVSSNERRERVNYFLKAVGLFEHAKKKPSELSGGQRQRVAVARALVTKPKIVLADEPTANLDSKNGMEIIELMHDISRKESTTFIFSTHDPKVMQKADRIIHMEDGLIKSEVSI</sequence>
<dbReference type="GO" id="GO:0098796">
    <property type="term" value="C:membrane protein complex"/>
    <property type="evidence" value="ECO:0007669"/>
    <property type="project" value="UniProtKB-ARBA"/>
</dbReference>
<organism evidence="5 6">
    <name type="scientific">Ruminiclostridium cellulolyticum (strain ATCC 35319 / DSM 5812 / JCM 6584 / H10)</name>
    <name type="common">Clostridium cellulolyticum</name>
    <dbReference type="NCBI Taxonomy" id="394503"/>
    <lineage>
        <taxon>Bacteria</taxon>
        <taxon>Bacillati</taxon>
        <taxon>Bacillota</taxon>
        <taxon>Clostridia</taxon>
        <taxon>Eubacteriales</taxon>
        <taxon>Oscillospiraceae</taxon>
        <taxon>Ruminiclostridium</taxon>
    </lineage>
</organism>
<evidence type="ECO:0000259" key="4">
    <source>
        <dbReference type="PROSITE" id="PS50893"/>
    </source>
</evidence>
<name>B8I8J4_RUMCH</name>
<dbReference type="Gene3D" id="3.40.50.300">
    <property type="entry name" value="P-loop containing nucleotide triphosphate hydrolases"/>
    <property type="match status" value="1"/>
</dbReference>
<dbReference type="FunFam" id="3.40.50.300:FF:000032">
    <property type="entry name" value="Export ABC transporter ATP-binding protein"/>
    <property type="match status" value="1"/>
</dbReference>
<dbReference type="InterPro" id="IPR003439">
    <property type="entry name" value="ABC_transporter-like_ATP-bd"/>
</dbReference>
<dbReference type="GO" id="GO:0022857">
    <property type="term" value="F:transmembrane transporter activity"/>
    <property type="evidence" value="ECO:0007669"/>
    <property type="project" value="UniProtKB-ARBA"/>
</dbReference>
<evidence type="ECO:0000256" key="2">
    <source>
        <dbReference type="ARBA" id="ARBA00022741"/>
    </source>
</evidence>
<dbReference type="GO" id="GO:0005886">
    <property type="term" value="C:plasma membrane"/>
    <property type="evidence" value="ECO:0007669"/>
    <property type="project" value="TreeGrafter"/>
</dbReference>
<dbReference type="OrthoDB" id="9802264at2"/>
<dbReference type="Proteomes" id="UP000001349">
    <property type="component" value="Chromosome"/>
</dbReference>
<dbReference type="PANTHER" id="PTHR24220">
    <property type="entry name" value="IMPORT ATP-BINDING PROTEIN"/>
    <property type="match status" value="1"/>
</dbReference>
<dbReference type="PROSITE" id="PS00211">
    <property type="entry name" value="ABC_TRANSPORTER_1"/>
    <property type="match status" value="1"/>
</dbReference>
<dbReference type="InterPro" id="IPR003593">
    <property type="entry name" value="AAA+_ATPase"/>
</dbReference>
<keyword evidence="3" id="KW-0067">ATP-binding</keyword>
<dbReference type="InterPro" id="IPR015854">
    <property type="entry name" value="ABC_transpr_LolD-like"/>
</dbReference>
<evidence type="ECO:0000313" key="5">
    <source>
        <dbReference type="EMBL" id="ACL75227.1"/>
    </source>
</evidence>
<dbReference type="STRING" id="394503.Ccel_0855"/>
<dbReference type="PROSITE" id="PS50893">
    <property type="entry name" value="ABC_TRANSPORTER_2"/>
    <property type="match status" value="1"/>
</dbReference>
<dbReference type="RefSeq" id="WP_015924387.1">
    <property type="nucleotide sequence ID" value="NC_011898.1"/>
</dbReference>
<reference evidence="5 6" key="1">
    <citation type="submission" date="2009-01" db="EMBL/GenBank/DDBJ databases">
        <title>Complete sequence of Clostridium cellulolyticum H10.</title>
        <authorList>
            <consortium name="US DOE Joint Genome Institute"/>
            <person name="Lucas S."/>
            <person name="Copeland A."/>
            <person name="Lapidus A."/>
            <person name="Glavina del Rio T."/>
            <person name="Dalin E."/>
            <person name="Tice H."/>
            <person name="Bruce D."/>
            <person name="Goodwin L."/>
            <person name="Pitluck S."/>
            <person name="Chertkov O."/>
            <person name="Saunders E."/>
            <person name="Brettin T."/>
            <person name="Detter J.C."/>
            <person name="Han C."/>
            <person name="Larimer F."/>
            <person name="Land M."/>
            <person name="Hauser L."/>
            <person name="Kyrpides N."/>
            <person name="Ivanova N."/>
            <person name="Zhou J."/>
            <person name="Richardson P."/>
        </authorList>
    </citation>
    <scope>NUCLEOTIDE SEQUENCE [LARGE SCALE GENOMIC DNA]</scope>
    <source>
        <strain evidence="6">ATCC 35319 / DSM 5812 / JCM 6584 / H10</strain>
    </source>
</reference>
<proteinExistence type="predicted"/>
<dbReference type="SMART" id="SM00382">
    <property type="entry name" value="AAA"/>
    <property type="match status" value="1"/>
</dbReference>
<dbReference type="SUPFAM" id="SSF52540">
    <property type="entry name" value="P-loop containing nucleoside triphosphate hydrolases"/>
    <property type="match status" value="1"/>
</dbReference>
<keyword evidence="2" id="KW-0547">Nucleotide-binding</keyword>
<dbReference type="CDD" id="cd03255">
    <property type="entry name" value="ABC_MJ0796_LolCDE_FtsE"/>
    <property type="match status" value="1"/>
</dbReference>
<dbReference type="InterPro" id="IPR017871">
    <property type="entry name" value="ABC_transporter-like_CS"/>
</dbReference>
<dbReference type="PANTHER" id="PTHR24220:SF86">
    <property type="entry name" value="ABC TRANSPORTER ABCH.1"/>
    <property type="match status" value="1"/>
</dbReference>